<feature type="binding site" evidence="3">
    <location>
        <position position="52"/>
    </location>
    <ligand>
        <name>substrate</name>
    </ligand>
</feature>
<protein>
    <submittedName>
        <fullName evidence="4">Putative phosphoglycerate mutase</fullName>
    </submittedName>
</protein>
<dbReference type="KEGG" id="llu:AKJ09_11281"/>
<feature type="active site" description="Proton donor/acceptor" evidence="2">
    <location>
        <position position="79"/>
    </location>
</feature>
<dbReference type="InterPro" id="IPR013078">
    <property type="entry name" value="His_Pase_superF_clade-1"/>
</dbReference>
<feature type="active site" description="Tele-phosphohistidine intermediate" evidence="2">
    <location>
        <position position="11"/>
    </location>
</feature>
<dbReference type="SMART" id="SM00855">
    <property type="entry name" value="PGAM"/>
    <property type="match status" value="1"/>
</dbReference>
<dbReference type="Proteomes" id="UP000064967">
    <property type="component" value="Chromosome"/>
</dbReference>
<dbReference type="GO" id="GO:0004722">
    <property type="term" value="F:protein serine/threonine phosphatase activity"/>
    <property type="evidence" value="ECO:0007669"/>
    <property type="project" value="TreeGrafter"/>
</dbReference>
<evidence type="ECO:0000313" key="5">
    <source>
        <dbReference type="Proteomes" id="UP000064967"/>
    </source>
</evidence>
<keyword evidence="5" id="KW-1185">Reference proteome</keyword>
<name>A0A0K1QFW7_9BACT</name>
<reference evidence="4 5" key="1">
    <citation type="submission" date="2015-08" db="EMBL/GenBank/DDBJ databases">
        <authorList>
            <person name="Babu N.S."/>
            <person name="Beckwith C.J."/>
            <person name="Beseler K.G."/>
            <person name="Brison A."/>
            <person name="Carone J.V."/>
            <person name="Caskin T.P."/>
            <person name="Diamond M."/>
            <person name="Durham M.E."/>
            <person name="Foxe J.M."/>
            <person name="Go M."/>
            <person name="Henderson B.A."/>
            <person name="Jones I.B."/>
            <person name="McGettigan J.A."/>
            <person name="Micheletti S.J."/>
            <person name="Nasrallah M.E."/>
            <person name="Ortiz D."/>
            <person name="Piller C.R."/>
            <person name="Privatt S.R."/>
            <person name="Schneider S.L."/>
            <person name="Sharp S."/>
            <person name="Smith T.C."/>
            <person name="Stanton J.D."/>
            <person name="Ullery H.E."/>
            <person name="Wilson R.J."/>
            <person name="Serrano M.G."/>
            <person name="Buck G."/>
            <person name="Lee V."/>
            <person name="Wang Y."/>
            <person name="Carvalho R."/>
            <person name="Voegtly L."/>
            <person name="Shi R."/>
            <person name="Duckworth R."/>
            <person name="Johnson A."/>
            <person name="Loviza R."/>
            <person name="Walstead R."/>
            <person name="Shah Z."/>
            <person name="Kiflezghi M."/>
            <person name="Wade K."/>
            <person name="Ball S.L."/>
            <person name="Bradley K.W."/>
            <person name="Asai D.J."/>
            <person name="Bowman C.A."/>
            <person name="Russell D.A."/>
            <person name="Pope W.H."/>
            <person name="Jacobs-Sera D."/>
            <person name="Hendrix R.W."/>
            <person name="Hatfull G.F."/>
        </authorList>
    </citation>
    <scope>NUCLEOTIDE SEQUENCE [LARGE SCALE GENOMIC DNA]</scope>
    <source>
        <strain evidence="4 5">DSM 27648</strain>
    </source>
</reference>
<evidence type="ECO:0000256" key="2">
    <source>
        <dbReference type="PIRSR" id="PIRSR613078-1"/>
    </source>
</evidence>
<evidence type="ECO:0000256" key="3">
    <source>
        <dbReference type="PIRSR" id="PIRSR613078-2"/>
    </source>
</evidence>
<dbReference type="GO" id="GO:0090141">
    <property type="term" value="P:positive regulation of mitochondrial fission"/>
    <property type="evidence" value="ECO:0007669"/>
    <property type="project" value="TreeGrafter"/>
</dbReference>
<dbReference type="InterPro" id="IPR029033">
    <property type="entry name" value="His_PPase_superfam"/>
</dbReference>
<evidence type="ECO:0000256" key="1">
    <source>
        <dbReference type="ARBA" id="ARBA00022801"/>
    </source>
</evidence>
<dbReference type="AlphaFoldDB" id="A0A0K1QFW7"/>
<dbReference type="EMBL" id="CP012333">
    <property type="protein sequence ID" value="AKV04618.1"/>
    <property type="molecule type" value="Genomic_DNA"/>
</dbReference>
<dbReference type="SUPFAM" id="SSF53254">
    <property type="entry name" value="Phosphoglycerate mutase-like"/>
    <property type="match status" value="1"/>
</dbReference>
<dbReference type="PANTHER" id="PTHR20935:SF0">
    <property type="entry name" value="SERINE_THREONINE-PROTEIN PHOSPHATASE PGAM5, MITOCHONDRIAL"/>
    <property type="match status" value="1"/>
</dbReference>
<dbReference type="CDD" id="cd07067">
    <property type="entry name" value="HP_PGM_like"/>
    <property type="match status" value="1"/>
</dbReference>
<evidence type="ECO:0000313" key="4">
    <source>
        <dbReference type="EMBL" id="AKV04618.1"/>
    </source>
</evidence>
<dbReference type="STRING" id="1391654.AKJ09_11281"/>
<feature type="binding site" evidence="3">
    <location>
        <begin position="79"/>
        <end position="82"/>
    </location>
    <ligand>
        <name>substrate</name>
    </ligand>
</feature>
<organism evidence="4 5">
    <name type="scientific">Labilithrix luteola</name>
    <dbReference type="NCBI Taxonomy" id="1391654"/>
    <lineage>
        <taxon>Bacteria</taxon>
        <taxon>Pseudomonadati</taxon>
        <taxon>Myxococcota</taxon>
        <taxon>Polyangia</taxon>
        <taxon>Polyangiales</taxon>
        <taxon>Labilitrichaceae</taxon>
        <taxon>Labilithrix</taxon>
    </lineage>
</organism>
<accession>A0A0K1QFW7</accession>
<sequence length="181" mass="20477">MGTRTLILLRHGQYEADAGGILTALGREQARVSGEYLANLRFDAVWSSTLPRARETAGIVAKEIAIDAERVRHVGVLREGMYTKIEGYEIPANERREDRARADAAYEKFFRKSRTDRTELLVCHGNLIRYLLCRALRTSVDKWIKMTSTHCGISRVLIRPSGAVRVVSYNEHSHLPPKLVT</sequence>
<dbReference type="PANTHER" id="PTHR20935">
    <property type="entry name" value="PHOSPHOGLYCERATE MUTASE-RELATED"/>
    <property type="match status" value="1"/>
</dbReference>
<dbReference type="Pfam" id="PF00300">
    <property type="entry name" value="His_Phos_1"/>
    <property type="match status" value="2"/>
</dbReference>
<keyword evidence="1" id="KW-0378">Hydrolase</keyword>
<dbReference type="RefSeq" id="WP_146655208.1">
    <property type="nucleotide sequence ID" value="NZ_CP012333.1"/>
</dbReference>
<gene>
    <name evidence="4" type="ORF">AKJ09_11281</name>
</gene>
<dbReference type="OrthoDB" id="280692at2"/>
<dbReference type="Gene3D" id="3.40.50.1240">
    <property type="entry name" value="Phosphoglycerate mutase-like"/>
    <property type="match status" value="1"/>
</dbReference>
<dbReference type="InterPro" id="IPR051021">
    <property type="entry name" value="Mito_Ser/Thr_phosphatase"/>
</dbReference>
<proteinExistence type="predicted"/>